<dbReference type="RefSeq" id="WP_151001897.1">
    <property type="nucleotide sequence ID" value="NZ_BPQY01000430.1"/>
</dbReference>
<keyword evidence="2" id="KW-1185">Reference proteome</keyword>
<protein>
    <submittedName>
        <fullName evidence="1">Uncharacterized protein</fullName>
    </submittedName>
</protein>
<proteinExistence type="predicted"/>
<name>A0A6L3T2M0_9HYPH</name>
<comment type="caution">
    <text evidence="1">The sequence shown here is derived from an EMBL/GenBank/DDBJ whole genome shotgun (WGS) entry which is preliminary data.</text>
</comment>
<dbReference type="EMBL" id="VZZK01000022">
    <property type="protein sequence ID" value="KAB1077315.1"/>
    <property type="molecule type" value="Genomic_DNA"/>
</dbReference>
<dbReference type="Proteomes" id="UP000474159">
    <property type="component" value="Unassembled WGS sequence"/>
</dbReference>
<dbReference type="AlphaFoldDB" id="A0A6L3T2M0"/>
<evidence type="ECO:0000313" key="1">
    <source>
        <dbReference type="EMBL" id="KAB1077315.1"/>
    </source>
</evidence>
<evidence type="ECO:0000313" key="2">
    <source>
        <dbReference type="Proteomes" id="UP000474159"/>
    </source>
</evidence>
<gene>
    <name evidence="1" type="ORF">F6X53_19715</name>
</gene>
<accession>A0A6L3T2M0</accession>
<organism evidence="1 2">
    <name type="scientific">Methylobacterium soli</name>
    <dbReference type="NCBI Taxonomy" id="553447"/>
    <lineage>
        <taxon>Bacteria</taxon>
        <taxon>Pseudomonadati</taxon>
        <taxon>Pseudomonadota</taxon>
        <taxon>Alphaproteobacteria</taxon>
        <taxon>Hyphomicrobiales</taxon>
        <taxon>Methylobacteriaceae</taxon>
        <taxon>Methylobacterium</taxon>
    </lineage>
</organism>
<reference evidence="1 2" key="1">
    <citation type="submission" date="2019-09" db="EMBL/GenBank/DDBJ databases">
        <title>YIM 48816 draft genome.</title>
        <authorList>
            <person name="Jiang L."/>
        </authorList>
    </citation>
    <scope>NUCLEOTIDE SEQUENCE [LARGE SCALE GENOMIC DNA]</scope>
    <source>
        <strain evidence="1 2">YIM 48816</strain>
    </source>
</reference>
<sequence length="59" mass="6695">MAAQIISGRFDRAWRNIVGAVCVRTNQDRSLFEQLHPANARVTTNERLRIGQAARRQSS</sequence>